<name>H0EVZ1_GLAL7</name>
<dbReference type="Proteomes" id="UP000005446">
    <property type="component" value="Unassembled WGS sequence"/>
</dbReference>
<dbReference type="AlphaFoldDB" id="H0EVZ1"/>
<accession>H0EVZ1</accession>
<dbReference type="EMBL" id="AGUE01000199">
    <property type="protein sequence ID" value="EHK97318.1"/>
    <property type="molecule type" value="Genomic_DNA"/>
</dbReference>
<dbReference type="HOGENOM" id="CLU_010836_0_0_1"/>
<reference evidence="1 2" key="1">
    <citation type="journal article" date="2012" name="Eukaryot. Cell">
        <title>Genome sequence of the fungus Glarea lozoyensis: the first genome sequence of a species from the Helotiaceae family.</title>
        <authorList>
            <person name="Youssar L."/>
            <person name="Gruening B.A."/>
            <person name="Erxleben A."/>
            <person name="Guenther S."/>
            <person name="Huettel W."/>
        </authorList>
    </citation>
    <scope>NUCLEOTIDE SEQUENCE [LARGE SCALE GENOMIC DNA]</scope>
    <source>
        <strain evidence="2">ATCC 74030 / MF5533</strain>
    </source>
</reference>
<evidence type="ECO:0000313" key="1">
    <source>
        <dbReference type="EMBL" id="EHK97318.1"/>
    </source>
</evidence>
<dbReference type="OrthoDB" id="10016792at2759"/>
<proteinExistence type="predicted"/>
<evidence type="ECO:0000313" key="2">
    <source>
        <dbReference type="Proteomes" id="UP000005446"/>
    </source>
</evidence>
<gene>
    <name evidence="1" type="ORF">M7I_6949</name>
</gene>
<protein>
    <submittedName>
        <fullName evidence="1">Uncharacterized protein</fullName>
    </submittedName>
</protein>
<keyword evidence="2" id="KW-1185">Reference proteome</keyword>
<dbReference type="InParanoid" id="H0EVZ1"/>
<organism evidence="1 2">
    <name type="scientific">Glarea lozoyensis (strain ATCC 74030 / MF5533)</name>
    <dbReference type="NCBI Taxonomy" id="1104152"/>
    <lineage>
        <taxon>Eukaryota</taxon>
        <taxon>Fungi</taxon>
        <taxon>Dikarya</taxon>
        <taxon>Ascomycota</taxon>
        <taxon>Pezizomycotina</taxon>
        <taxon>Leotiomycetes</taxon>
        <taxon>Helotiales</taxon>
        <taxon>Helotiaceae</taxon>
        <taxon>Glarea</taxon>
    </lineage>
</organism>
<comment type="caution">
    <text evidence="1">The sequence shown here is derived from an EMBL/GenBank/DDBJ whole genome shotgun (WGS) entry which is preliminary data.</text>
</comment>
<sequence length="764" mass="82712">MGEFKKYSVFDSKGFTSARLCGYTVVLSGTHSYPGKHVGVFCRTLILETTHAIIDVSGTSGSPAAGRQDGSDAGTIAIYVQELQTKQIGNHPVNSEAQGLFLKANGGNGSQVVGSTDAGKGGRGGDTNFFFGHSAVSLQEGITSRISQKSKLEPTRVALVAALDYYKKQEETTDPKLLISIQGLVAAIKALSAQPDISVADVDTIKTADPFTFLDASFGTLDKVKVFNPASDTVAKLDSYAKVMKTNPLAANSGQDTLRTRVSRLIDHVGDALEASSSIARTTMIEVSGGMSSDANKQKPGTPGSYFKLDQFSPPSANLKVQRSWNWFENAWSALSFNGDTQLRAVTSNASISLSRLQAGQDFFGNAQKWAPRLSYKFYAGLADDLKADVSKMEEYVVAYEEAYKSNSEAESVLANAIETSSRLQNSANTKIAYLLDRNGPIRSAESKIASMGPLVRAAKSQIGGKLVTVANDIRNHINMDPQIFIDAMSMIAMAPHKSMMVAEAVSTGYKALTTVKGADGVSVNKSYVINELRDTDGSLERLKEGFQTRSDGYLEIDDPGASKLLIIQSDLDKLMKTFKSAIPDSASKDLDAALSSYISLVLERNGAVINYNTSLLYLAQAVEDRDASVQSLQAYGSQLNKIDKSLQSPFYLLRQMLRRHQLLVLDSLTCCSQSLRLWGLQEESRVWSQDSGLPTVVELYQWRTELEQSFKTLLGTRFGGLATNFHYGSDAIWHMLEPGEVEALKEASSVDVAISPGAEKTKS</sequence>